<name>A0ACC3DC97_9PEZI</name>
<evidence type="ECO:0000313" key="1">
    <source>
        <dbReference type="EMBL" id="KAK3065030.1"/>
    </source>
</evidence>
<dbReference type="Proteomes" id="UP001186974">
    <property type="component" value="Unassembled WGS sequence"/>
</dbReference>
<evidence type="ECO:0000313" key="2">
    <source>
        <dbReference type="Proteomes" id="UP001186974"/>
    </source>
</evidence>
<keyword evidence="2" id="KW-1185">Reference proteome</keyword>
<comment type="caution">
    <text evidence="1">The sequence shown here is derived from an EMBL/GenBank/DDBJ whole genome shotgun (WGS) entry which is preliminary data.</text>
</comment>
<proteinExistence type="predicted"/>
<reference evidence="1" key="1">
    <citation type="submission" date="2024-09" db="EMBL/GenBank/DDBJ databases">
        <title>Black Yeasts Isolated from many extreme environments.</title>
        <authorList>
            <person name="Coleine C."/>
            <person name="Stajich J.E."/>
            <person name="Selbmann L."/>
        </authorList>
    </citation>
    <scope>NUCLEOTIDE SEQUENCE</scope>
    <source>
        <strain evidence="1">CCFEE 5737</strain>
    </source>
</reference>
<organism evidence="1 2">
    <name type="scientific">Coniosporium uncinatum</name>
    <dbReference type="NCBI Taxonomy" id="93489"/>
    <lineage>
        <taxon>Eukaryota</taxon>
        <taxon>Fungi</taxon>
        <taxon>Dikarya</taxon>
        <taxon>Ascomycota</taxon>
        <taxon>Pezizomycotina</taxon>
        <taxon>Dothideomycetes</taxon>
        <taxon>Dothideomycetes incertae sedis</taxon>
        <taxon>Coniosporium</taxon>
    </lineage>
</organism>
<gene>
    <name evidence="1" type="ORF">LTS18_012955</name>
</gene>
<sequence>MCERRSASPMTPGVLEHKNSAVRLTLLLPSLTNLPPQNDSTDRPYTTHLPTHFSFLFAAYPGLPRAKLEMRALADLTAIETTFPSLPSSSSSSSATILAMAAWFSTLCRVDDLVETLHPDAVPHALLDSISILRDGYISFHESVDVCLDDVIAAADVDTLNRVRKISYALRNHLMSLLPRATYQRVVDGVADTWAGIVAETYLRGQRKVDGDSYLEVRTRTCGLAPFFTLLAACNDTTTADTLDGCCAGKSRAMVEEMEGCVRVAVGVQNDLVGLEKDIRTKESMNYVLVSAAAVATTTVGKDDVKSVDDVKVGIERAVEVHDKAVEMATSLLAEIEREGGEAEAGCARELVAFVGRHIKWAVGSRRYKTG</sequence>
<accession>A0ACC3DC97</accession>
<dbReference type="EMBL" id="JAWDJW010006373">
    <property type="protein sequence ID" value="KAK3065030.1"/>
    <property type="molecule type" value="Genomic_DNA"/>
</dbReference>
<protein>
    <submittedName>
        <fullName evidence="1">Uncharacterized protein</fullName>
    </submittedName>
</protein>